<dbReference type="InterPro" id="IPR021564">
    <property type="entry name" value="DUF3203"/>
</dbReference>
<dbReference type="RefSeq" id="WP_060757040.1">
    <property type="nucleotide sequence ID" value="NZ_CP025494.1"/>
</dbReference>
<dbReference type="EMBL" id="LRMR01000043">
    <property type="protein sequence ID" value="KWU47796.1"/>
    <property type="molecule type" value="Genomic_DNA"/>
</dbReference>
<evidence type="ECO:0000313" key="2">
    <source>
        <dbReference type="EMBL" id="KWU47796.1"/>
    </source>
</evidence>
<proteinExistence type="predicted"/>
<accession>A0A120E9V2</accession>
<dbReference type="Proteomes" id="UP000067111">
    <property type="component" value="Unassembled WGS sequence"/>
</dbReference>
<organism evidence="2 3">
    <name type="scientific">Pseudomonas palleroniana</name>
    <dbReference type="NCBI Taxonomy" id="191390"/>
    <lineage>
        <taxon>Bacteria</taxon>
        <taxon>Pseudomonadati</taxon>
        <taxon>Pseudomonadota</taxon>
        <taxon>Gammaproteobacteria</taxon>
        <taxon>Pseudomonadales</taxon>
        <taxon>Pseudomonadaceae</taxon>
        <taxon>Pseudomonas</taxon>
    </lineage>
</organism>
<dbReference type="OrthoDB" id="6976746at2"/>
<evidence type="ECO:0000313" key="1">
    <source>
        <dbReference type="EMBL" id="AVE03499.1"/>
    </source>
</evidence>
<reference evidence="2" key="1">
    <citation type="submission" date="2016-01" db="EMBL/GenBank/DDBJ databases">
        <authorList>
            <person name="McClelland M."/>
            <person name="Jain A."/>
            <person name="Saraogi P."/>
            <person name="Mendelson R."/>
            <person name="Westerman R."/>
            <person name="SanMiguel P."/>
            <person name="Csonka L."/>
        </authorList>
    </citation>
    <scope>NUCLEOTIDE SEQUENCE [LARGE SCALE GENOMIC DNA]</scope>
    <source>
        <strain evidence="2">Ps006</strain>
    </source>
</reference>
<name>A0A120E9V2_9PSED</name>
<accession>A0A2L1J4V3</accession>
<dbReference type="InterPro" id="IPR038079">
    <property type="entry name" value="PA2021-like_sf"/>
</dbReference>
<sequence length="79" mass="8777">MPVRIEHQTCYFKIDESGQEQRLDAADVTVSTDSAKSMSYVQLDDRRLYITEAEADALTVAGAQDGRKHVKATDDDSVI</sequence>
<evidence type="ECO:0000313" key="4">
    <source>
        <dbReference type="Proteomes" id="UP000237830"/>
    </source>
</evidence>
<dbReference type="Proteomes" id="UP000237830">
    <property type="component" value="Chromosome"/>
</dbReference>
<dbReference type="Pfam" id="PF11462">
    <property type="entry name" value="DUF3203"/>
    <property type="match status" value="1"/>
</dbReference>
<dbReference type="SUPFAM" id="SSF141447">
    <property type="entry name" value="PA2021-like"/>
    <property type="match status" value="1"/>
</dbReference>
<evidence type="ECO:0000313" key="3">
    <source>
        <dbReference type="Proteomes" id="UP000067111"/>
    </source>
</evidence>
<dbReference type="EMBL" id="CP025494">
    <property type="protein sequence ID" value="AVE03499.1"/>
    <property type="molecule type" value="Genomic_DNA"/>
</dbReference>
<protein>
    <submittedName>
        <fullName evidence="1">DUF3203 domain-containing protein</fullName>
    </submittedName>
</protein>
<reference evidence="3" key="2">
    <citation type="submission" date="2016-01" db="EMBL/GenBank/DDBJ databases">
        <authorList>
            <person name="Gamez R.M."/>
            <person name="Rodriguez F."/>
            <person name="Bernal J.F."/>
            <person name="Agarwala R."/>
            <person name="Landsman D."/>
            <person name="Marino-Ramirez L."/>
        </authorList>
    </citation>
    <scope>NUCLEOTIDE SEQUENCE [LARGE SCALE GENOMIC DNA]</scope>
    <source>
        <strain evidence="3">Ps006</strain>
    </source>
</reference>
<dbReference type="Gene3D" id="3.40.1170.40">
    <property type="entry name" value="Protein of unknown function DUF3203"/>
    <property type="match status" value="1"/>
</dbReference>
<dbReference type="AlphaFoldDB" id="A0A120E9V2"/>
<reference evidence="1 4" key="3">
    <citation type="submission" date="2017-12" db="EMBL/GenBank/DDBJ databases">
        <title>Genome sequence of Pseudomonas palleroniana MAB3.</title>
        <authorList>
            <person name="Nascimento F.X."/>
        </authorList>
    </citation>
    <scope>NUCLEOTIDE SEQUENCE [LARGE SCALE GENOMIC DNA]</scope>
    <source>
        <strain evidence="1 4">MAB3</strain>
    </source>
</reference>
<gene>
    <name evidence="2" type="ORF">AWV77_26130</name>
    <name evidence="1" type="ORF">CYL20_02610</name>
</gene>
<dbReference type="GeneID" id="97922028"/>